<dbReference type="RefSeq" id="XP_028463226.1">
    <property type="nucleotide sequence ID" value="XM_028613251.1"/>
</dbReference>
<dbReference type="STRING" id="1314773.A0A3N2PLY3"/>
<keyword evidence="2" id="KW-1185">Reference proteome</keyword>
<proteinExistence type="predicted"/>
<accession>A0A3N2PLY3</accession>
<reference evidence="1 2" key="1">
    <citation type="journal article" date="2018" name="Mol. Ecol.">
        <title>The obligate alkalophilic soda-lake fungus Sodiomyces alkalinus has shifted to a protein diet.</title>
        <authorList>
            <person name="Grum-Grzhimaylo A.A."/>
            <person name="Falkoski D.L."/>
            <person name="van den Heuvel J."/>
            <person name="Valero-Jimenez C.A."/>
            <person name="Min B."/>
            <person name="Choi I.G."/>
            <person name="Lipzen A."/>
            <person name="Daum C.G."/>
            <person name="Aanen D.K."/>
            <person name="Tsang A."/>
            <person name="Henrissat B."/>
            <person name="Bilanenko E.N."/>
            <person name="de Vries R.P."/>
            <person name="van Kan J.A.L."/>
            <person name="Grigoriev I.V."/>
            <person name="Debets A.J.M."/>
        </authorList>
    </citation>
    <scope>NUCLEOTIDE SEQUENCE [LARGE SCALE GENOMIC DNA]</scope>
    <source>
        <strain evidence="1 2">F11</strain>
    </source>
</reference>
<dbReference type="OrthoDB" id="432970at2759"/>
<dbReference type="Proteomes" id="UP000272025">
    <property type="component" value="Unassembled WGS sequence"/>
</dbReference>
<organism evidence="1 2">
    <name type="scientific">Sodiomyces alkalinus (strain CBS 110278 / VKM F-3762 / F11)</name>
    <name type="common">Alkaliphilic filamentous fungus</name>
    <dbReference type="NCBI Taxonomy" id="1314773"/>
    <lineage>
        <taxon>Eukaryota</taxon>
        <taxon>Fungi</taxon>
        <taxon>Dikarya</taxon>
        <taxon>Ascomycota</taxon>
        <taxon>Pezizomycotina</taxon>
        <taxon>Sordariomycetes</taxon>
        <taxon>Hypocreomycetidae</taxon>
        <taxon>Glomerellales</taxon>
        <taxon>Plectosphaerellaceae</taxon>
        <taxon>Sodiomyces</taxon>
    </lineage>
</organism>
<dbReference type="AlphaFoldDB" id="A0A3N2PLY3"/>
<dbReference type="GeneID" id="39581729"/>
<protein>
    <submittedName>
        <fullName evidence="1">Uncharacterized protein</fullName>
    </submittedName>
</protein>
<evidence type="ECO:0000313" key="2">
    <source>
        <dbReference type="Proteomes" id="UP000272025"/>
    </source>
</evidence>
<gene>
    <name evidence="1" type="ORF">SODALDRAFT_346357</name>
</gene>
<dbReference type="EMBL" id="ML119061">
    <property type="protein sequence ID" value="ROT35420.1"/>
    <property type="molecule type" value="Genomic_DNA"/>
</dbReference>
<sequence>MAYATCNKDPPEVTLKHCARCKNAHSGASSPPKGLDQPITKPFTCLENGTWLHDRSEMDVYRLLIDVFRIRIEDNYTHGTHTEGTIMAGEPHSLQGFRDFIPLTGKLHHSTSSDDNWHNLYCYIEKSDVVEHYGDPQFPMQLRQFAEALYGNSPGGIDGTAVRTLMVQVESGLKQGHISLLDTSGMVRR</sequence>
<evidence type="ECO:0000313" key="1">
    <source>
        <dbReference type="EMBL" id="ROT35420.1"/>
    </source>
</evidence>
<name>A0A3N2PLY3_SODAK</name>